<keyword evidence="1" id="KW-1133">Transmembrane helix</keyword>
<evidence type="ECO:0008006" key="4">
    <source>
        <dbReference type="Google" id="ProtNLM"/>
    </source>
</evidence>
<reference evidence="2 3" key="1">
    <citation type="submission" date="2018-03" db="EMBL/GenBank/DDBJ databases">
        <title>Phenotypic and genomic properties of Cyclonatronum proteinivorum gen. nov., sp. nov., a haloalkaliphilic bacteroidete from soda lakes possessing Na+-translocating rhodopsin.</title>
        <authorList>
            <person name="Toshchakov S.V."/>
            <person name="Korzhenkov A."/>
            <person name="Samarov N.I."/>
            <person name="Kublanov I.V."/>
            <person name="Muntyan M.S."/>
            <person name="Sorokin D.Y."/>
        </authorList>
    </citation>
    <scope>NUCLEOTIDE SEQUENCE [LARGE SCALE GENOMIC DNA]</scope>
    <source>
        <strain evidence="2 3">Omega</strain>
    </source>
</reference>
<feature type="transmembrane region" description="Helical" evidence="1">
    <location>
        <begin position="169"/>
        <end position="186"/>
    </location>
</feature>
<keyword evidence="1" id="KW-0472">Membrane</keyword>
<proteinExistence type="predicted"/>
<feature type="transmembrane region" description="Helical" evidence="1">
    <location>
        <begin position="193"/>
        <end position="220"/>
    </location>
</feature>
<keyword evidence="1" id="KW-0812">Transmembrane</keyword>
<evidence type="ECO:0000313" key="2">
    <source>
        <dbReference type="EMBL" id="AXJ01691.1"/>
    </source>
</evidence>
<gene>
    <name evidence="2" type="ORF">CYPRO_2449</name>
</gene>
<dbReference type="OrthoDB" id="1334341at2"/>
<dbReference type="Proteomes" id="UP000254808">
    <property type="component" value="Chromosome"/>
</dbReference>
<feature type="transmembrane region" description="Helical" evidence="1">
    <location>
        <begin position="291"/>
        <end position="308"/>
    </location>
</feature>
<evidence type="ECO:0000256" key="1">
    <source>
        <dbReference type="SAM" id="Phobius"/>
    </source>
</evidence>
<accession>A0A345UMI9</accession>
<feature type="transmembrane region" description="Helical" evidence="1">
    <location>
        <begin position="103"/>
        <end position="131"/>
    </location>
</feature>
<sequence>MNNNNQIGNKKYVQTLALFFIAPIIALISGIRTGNEKFITVTGTIFMGFIGSLYFYRPGSDGYTHLMRASENYDISLLEFLSKVPLWLTNQGALMQSDLYLPVLSYISVALFGVPELIHVFGGLVLGYFFTKSVLLLIKDSNVRKWSLLFILFLVFFLTIRSISALNSLRMWTGMWVLFYGAFGFYKYREKKFLLIIFFSAIIHFSYYLYVLPVILAYLLSSKPKIITAIFVGSLFFTLPFVSVDNLAQFFPEDSAFEHRASYTIVDPSTRQAVATSSETSNFYRAYGSSIYRNYSTVILSVLLIVAINLNKRYSLLFNNESDYKCFVFLVSCGLMLFSTINIFSFGGFAGRGHTIGALFLTASVLMLLAQSNISAIPYYFKAGIYLFLITAIPFWLFHLSFILNTVSFFVLALPFLNWLLPVEDMSIRDFIAQFIF</sequence>
<feature type="transmembrane region" description="Helical" evidence="1">
    <location>
        <begin position="143"/>
        <end position="163"/>
    </location>
</feature>
<feature type="transmembrane region" description="Helical" evidence="1">
    <location>
        <begin position="226"/>
        <end position="244"/>
    </location>
</feature>
<keyword evidence="3" id="KW-1185">Reference proteome</keyword>
<dbReference type="RefSeq" id="WP_114984853.1">
    <property type="nucleotide sequence ID" value="NZ_CP027806.1"/>
</dbReference>
<protein>
    <recommendedName>
        <fullName evidence="4">EpsG family protein</fullName>
    </recommendedName>
</protein>
<feature type="transmembrane region" description="Helical" evidence="1">
    <location>
        <begin position="328"/>
        <end position="351"/>
    </location>
</feature>
<name>A0A345UMI9_9BACT</name>
<feature type="transmembrane region" description="Helical" evidence="1">
    <location>
        <begin position="38"/>
        <end position="56"/>
    </location>
</feature>
<dbReference type="AlphaFoldDB" id="A0A345UMI9"/>
<feature type="transmembrane region" description="Helical" evidence="1">
    <location>
        <begin position="358"/>
        <end position="381"/>
    </location>
</feature>
<organism evidence="2 3">
    <name type="scientific">Cyclonatronum proteinivorum</name>
    <dbReference type="NCBI Taxonomy" id="1457365"/>
    <lineage>
        <taxon>Bacteria</taxon>
        <taxon>Pseudomonadati</taxon>
        <taxon>Balneolota</taxon>
        <taxon>Balneolia</taxon>
        <taxon>Balneolales</taxon>
        <taxon>Cyclonatronaceae</taxon>
        <taxon>Cyclonatronum</taxon>
    </lineage>
</organism>
<feature type="transmembrane region" description="Helical" evidence="1">
    <location>
        <begin position="12"/>
        <end position="31"/>
    </location>
</feature>
<evidence type="ECO:0000313" key="3">
    <source>
        <dbReference type="Proteomes" id="UP000254808"/>
    </source>
</evidence>
<feature type="transmembrane region" description="Helical" evidence="1">
    <location>
        <begin position="393"/>
        <end position="421"/>
    </location>
</feature>
<dbReference type="EMBL" id="CP027806">
    <property type="protein sequence ID" value="AXJ01691.1"/>
    <property type="molecule type" value="Genomic_DNA"/>
</dbReference>
<dbReference type="KEGG" id="cprv:CYPRO_2449"/>